<gene>
    <name evidence="1" type="ORF">PHYSODRAFT_530177</name>
</gene>
<reference evidence="1 2" key="1">
    <citation type="journal article" date="2006" name="Science">
        <title>Phytophthora genome sequences uncover evolutionary origins and mechanisms of pathogenesis.</title>
        <authorList>
            <person name="Tyler B.M."/>
            <person name="Tripathy S."/>
            <person name="Zhang X."/>
            <person name="Dehal P."/>
            <person name="Jiang R.H."/>
            <person name="Aerts A."/>
            <person name="Arredondo F.D."/>
            <person name="Baxter L."/>
            <person name="Bensasson D."/>
            <person name="Beynon J.L."/>
            <person name="Chapman J."/>
            <person name="Damasceno C.M."/>
            <person name="Dorrance A.E."/>
            <person name="Dou D."/>
            <person name="Dickerman A.W."/>
            <person name="Dubchak I.L."/>
            <person name="Garbelotto M."/>
            <person name="Gijzen M."/>
            <person name="Gordon S.G."/>
            <person name="Govers F."/>
            <person name="Grunwald N.J."/>
            <person name="Huang W."/>
            <person name="Ivors K.L."/>
            <person name="Jones R.W."/>
            <person name="Kamoun S."/>
            <person name="Krampis K."/>
            <person name="Lamour K.H."/>
            <person name="Lee M.K."/>
            <person name="McDonald W.H."/>
            <person name="Medina M."/>
            <person name="Meijer H.J."/>
            <person name="Nordberg E.K."/>
            <person name="Maclean D.J."/>
            <person name="Ospina-Giraldo M.D."/>
            <person name="Morris P.F."/>
            <person name="Phuntumart V."/>
            <person name="Putnam N.H."/>
            <person name="Rash S."/>
            <person name="Rose J.K."/>
            <person name="Sakihama Y."/>
            <person name="Salamov A.A."/>
            <person name="Savidor A."/>
            <person name="Scheuring C.F."/>
            <person name="Smith B.M."/>
            <person name="Sobral B.W."/>
            <person name="Terry A."/>
            <person name="Torto-Alalibo T.A."/>
            <person name="Win J."/>
            <person name="Xu Z."/>
            <person name="Zhang H."/>
            <person name="Grigoriev I.V."/>
            <person name="Rokhsar D.S."/>
            <person name="Boore J.L."/>
        </authorList>
    </citation>
    <scope>NUCLEOTIDE SEQUENCE [LARGE SCALE GENOMIC DNA]</scope>
    <source>
        <strain evidence="1 2">P6497</strain>
    </source>
</reference>
<accession>G5ABJ6</accession>
<evidence type="ECO:0000313" key="2">
    <source>
        <dbReference type="Proteomes" id="UP000002640"/>
    </source>
</evidence>
<dbReference type="OMA" id="ICCAFEL"/>
<dbReference type="GeneID" id="20661453"/>
<sequence length="250" mass="27879">MLNSSFASLKFSIASVVLKSIVQTITKHIALQHGGTHLRKIYVLTAVPTMLINTQVRLVLLQNAKSGSSVRSFLELGMLEPLLRMTKVWHLRRSMTQMTQSSVSRVGSVAALRARVHRLSAILPLPKSLSHQQTRGSKLVRPATILNSRQSLLHFHAAESHADMCSEYIAIICSTSIFFFLQHHPRFGWHKMGEDGGEREWEETLLAGSWQVGIEIVVDFICCAFELANGIPLHDSDSLGARDQTRSSQQ</sequence>
<proteinExistence type="predicted"/>
<dbReference type="KEGG" id="psoj:PHYSODRAFT_530177"/>
<keyword evidence="2" id="KW-1185">Reference proteome</keyword>
<organism evidence="1 2">
    <name type="scientific">Phytophthora sojae (strain P6497)</name>
    <name type="common">Soybean stem and root rot agent</name>
    <name type="synonym">Phytophthora megasperma f. sp. glycines</name>
    <dbReference type="NCBI Taxonomy" id="1094619"/>
    <lineage>
        <taxon>Eukaryota</taxon>
        <taxon>Sar</taxon>
        <taxon>Stramenopiles</taxon>
        <taxon>Oomycota</taxon>
        <taxon>Peronosporomycetes</taxon>
        <taxon>Peronosporales</taxon>
        <taxon>Peronosporaceae</taxon>
        <taxon>Phytophthora</taxon>
    </lineage>
</organism>
<evidence type="ECO:0000313" key="1">
    <source>
        <dbReference type="EMBL" id="EGZ06721.1"/>
    </source>
</evidence>
<name>G5ABJ6_PHYSP</name>
<dbReference type="InParanoid" id="G5ABJ6"/>
<dbReference type="AlphaFoldDB" id="G5ABJ6"/>
<dbReference type="EMBL" id="JH159163">
    <property type="protein sequence ID" value="EGZ06721.1"/>
    <property type="molecule type" value="Genomic_DNA"/>
</dbReference>
<dbReference type="Proteomes" id="UP000002640">
    <property type="component" value="Unassembled WGS sequence"/>
</dbReference>
<dbReference type="RefSeq" id="XP_009537485.1">
    <property type="nucleotide sequence ID" value="XM_009539190.1"/>
</dbReference>
<protein>
    <submittedName>
        <fullName evidence="1">Uncharacterized protein</fullName>
    </submittedName>
</protein>